<protein>
    <submittedName>
        <fullName evidence="1">Uncharacterized protein</fullName>
    </submittedName>
</protein>
<evidence type="ECO:0000313" key="1">
    <source>
        <dbReference type="EMBL" id="KAJ2964936.1"/>
    </source>
</evidence>
<name>A0ACC1ME29_9APHY</name>
<dbReference type="Proteomes" id="UP001144978">
    <property type="component" value="Unassembled WGS sequence"/>
</dbReference>
<comment type="caution">
    <text evidence="1">The sequence shown here is derived from an EMBL/GenBank/DDBJ whole genome shotgun (WGS) entry which is preliminary data.</text>
</comment>
<evidence type="ECO:0000313" key="2">
    <source>
        <dbReference type="Proteomes" id="UP001144978"/>
    </source>
</evidence>
<reference evidence="1" key="1">
    <citation type="submission" date="2022-08" db="EMBL/GenBank/DDBJ databases">
        <title>Genome Sequence of Pycnoporus sanguineus.</title>
        <authorList>
            <person name="Buettner E."/>
        </authorList>
    </citation>
    <scope>NUCLEOTIDE SEQUENCE</scope>
    <source>
        <strain evidence="1">CG-C14</strain>
    </source>
</reference>
<sequence length="275" mass="30595">MNVGLHLCRGNFRVRIIFRLIPGRGKADGGTVGHRNGLHFSEGGYDRIAIKLFREINVDCYYLEYDTPRAGTFEPLKHLPAHKAVVLGLISTTTNALAMPPKSSTAKATPKSGRKPGQKRQKAAPKQPLPVADRLKRLFTSLCAQIDGGHFANAIKTCDKILRLEPRDPDALQTKLFLLLQTDQYAAALSMISGEDAQGDGHAFEQAYSLYRLHREDEAESVLEKLKAQEQAEDRGVVHLEAQLAYRQGHYQTAVDLYNQLLDTAEPVSVRFPHL</sequence>
<gene>
    <name evidence="1" type="ORF">NUW54_g14213</name>
</gene>
<proteinExistence type="predicted"/>
<keyword evidence="2" id="KW-1185">Reference proteome</keyword>
<accession>A0ACC1ME29</accession>
<dbReference type="EMBL" id="JANSHE010007141">
    <property type="protein sequence ID" value="KAJ2964936.1"/>
    <property type="molecule type" value="Genomic_DNA"/>
</dbReference>
<organism evidence="1 2">
    <name type="scientific">Trametes sanguinea</name>
    <dbReference type="NCBI Taxonomy" id="158606"/>
    <lineage>
        <taxon>Eukaryota</taxon>
        <taxon>Fungi</taxon>
        <taxon>Dikarya</taxon>
        <taxon>Basidiomycota</taxon>
        <taxon>Agaricomycotina</taxon>
        <taxon>Agaricomycetes</taxon>
        <taxon>Polyporales</taxon>
        <taxon>Polyporaceae</taxon>
        <taxon>Trametes</taxon>
    </lineage>
</organism>